<evidence type="ECO:0000313" key="4">
    <source>
        <dbReference type="Proteomes" id="UP000046067"/>
    </source>
</evidence>
<feature type="region of interest" description="Disordered" evidence="1">
    <location>
        <begin position="1"/>
        <end position="26"/>
    </location>
</feature>
<evidence type="ECO:0000256" key="1">
    <source>
        <dbReference type="SAM" id="MobiDB-lite"/>
    </source>
</evidence>
<proteinExistence type="predicted"/>
<feature type="transmembrane region" description="Helical" evidence="2">
    <location>
        <begin position="44"/>
        <end position="64"/>
    </location>
</feature>
<feature type="compositionally biased region" description="Polar residues" evidence="1">
    <location>
        <begin position="1"/>
        <end position="10"/>
    </location>
</feature>
<dbReference type="Proteomes" id="UP000046067">
    <property type="component" value="Unassembled WGS sequence"/>
</dbReference>
<evidence type="ECO:0000256" key="2">
    <source>
        <dbReference type="SAM" id="Phobius"/>
    </source>
</evidence>
<sequence>MRCDTTSGSQLKLAAPTPSKIPATGKTDTGSISALPTFCRFAKAFLNMFMLLIKLLELLGLTAYPRSLNVSTQ</sequence>
<name>A0A655ZJY2_VIBCL</name>
<keyword evidence="2" id="KW-0472">Membrane</keyword>
<evidence type="ECO:0000313" key="3">
    <source>
        <dbReference type="EMBL" id="CSB61872.1"/>
    </source>
</evidence>
<protein>
    <submittedName>
        <fullName evidence="3">Uncharacterized protein</fullName>
    </submittedName>
</protein>
<gene>
    <name evidence="3" type="ORF">ERS013201_00464</name>
</gene>
<keyword evidence="2" id="KW-1133">Transmembrane helix</keyword>
<dbReference type="AlphaFoldDB" id="A0A655ZJY2"/>
<dbReference type="EMBL" id="CWQJ01000002">
    <property type="protein sequence ID" value="CSB61872.1"/>
    <property type="molecule type" value="Genomic_DNA"/>
</dbReference>
<reference evidence="3 4" key="1">
    <citation type="submission" date="2015-07" db="EMBL/GenBank/DDBJ databases">
        <authorList>
            <consortium name="Pathogen Informatics"/>
        </authorList>
    </citation>
    <scope>NUCLEOTIDE SEQUENCE [LARGE SCALE GENOMIC DNA]</scope>
    <source>
        <strain evidence="3 4">A325</strain>
    </source>
</reference>
<keyword evidence="2" id="KW-0812">Transmembrane</keyword>
<accession>A0A655ZJY2</accession>
<organism evidence="3 4">
    <name type="scientific">Vibrio cholerae</name>
    <dbReference type="NCBI Taxonomy" id="666"/>
    <lineage>
        <taxon>Bacteria</taxon>
        <taxon>Pseudomonadati</taxon>
        <taxon>Pseudomonadota</taxon>
        <taxon>Gammaproteobacteria</taxon>
        <taxon>Vibrionales</taxon>
        <taxon>Vibrionaceae</taxon>
        <taxon>Vibrio</taxon>
    </lineage>
</organism>